<dbReference type="EMBL" id="CP051167">
    <property type="protein sequence ID" value="QIZ72297.1"/>
    <property type="molecule type" value="Genomic_DNA"/>
</dbReference>
<evidence type="ECO:0000313" key="2">
    <source>
        <dbReference type="Proteomes" id="UP000500857"/>
    </source>
</evidence>
<protein>
    <submittedName>
        <fullName evidence="1">Uncharacterized protein</fullName>
    </submittedName>
</protein>
<name>A0A6H1U1N8_9CYAN</name>
<accession>A0A6H1U1N8</accession>
<evidence type="ECO:0000313" key="1">
    <source>
        <dbReference type="EMBL" id="QIZ72297.1"/>
    </source>
</evidence>
<reference evidence="1 2" key="1">
    <citation type="submission" date="2020-04" db="EMBL/GenBank/DDBJ databases">
        <authorList>
            <person name="Basu S."/>
            <person name="Maruthanayagam V."/>
            <person name="Chakraborty S."/>
            <person name="Pramanik A."/>
            <person name="Mukherjee J."/>
            <person name="Brink B."/>
        </authorList>
    </citation>
    <scope>NUCLEOTIDE SEQUENCE [LARGE SCALE GENOMIC DNA]</scope>
    <source>
        <strain evidence="1 2">AP17</strain>
    </source>
</reference>
<dbReference type="KEGG" id="oxy:HCG48_18370"/>
<gene>
    <name evidence="1" type="ORF">HCG48_18370</name>
</gene>
<proteinExistence type="predicted"/>
<dbReference type="AlphaFoldDB" id="A0A6H1U1N8"/>
<dbReference type="Proteomes" id="UP000500857">
    <property type="component" value="Chromosome"/>
</dbReference>
<organism evidence="1 2">
    <name type="scientific">Oxynema aestuarii AP17</name>
    <dbReference type="NCBI Taxonomy" id="2064643"/>
    <lineage>
        <taxon>Bacteria</taxon>
        <taxon>Bacillati</taxon>
        <taxon>Cyanobacteriota</taxon>
        <taxon>Cyanophyceae</taxon>
        <taxon>Oscillatoriophycideae</taxon>
        <taxon>Oscillatoriales</taxon>
        <taxon>Oscillatoriaceae</taxon>
        <taxon>Oxynema</taxon>
        <taxon>Oxynema aestuarii</taxon>
    </lineage>
</organism>
<sequence>MNFQIPTSRLHVYFLPERTRCEIASPPLLNDFTGCNALDRALTDDWVGSMKTAIASKGDRGVGKFASAVF</sequence>
<dbReference type="RefSeq" id="WP_168570446.1">
    <property type="nucleotide sequence ID" value="NZ_CP051167.1"/>
</dbReference>
<keyword evidence="2" id="KW-1185">Reference proteome</keyword>